<dbReference type="InterPro" id="IPR003441">
    <property type="entry name" value="NAC-dom"/>
</dbReference>
<protein>
    <submittedName>
        <fullName evidence="6">NAC domain-containing protein 55-like</fullName>
    </submittedName>
</protein>
<keyword evidence="7" id="KW-1185">Reference proteome</keyword>
<dbReference type="SUPFAM" id="SSF101941">
    <property type="entry name" value="NAC domain"/>
    <property type="match status" value="1"/>
</dbReference>
<dbReference type="EMBL" id="JAAIUW010000010">
    <property type="protein sequence ID" value="KAF7811672.1"/>
    <property type="molecule type" value="Genomic_DNA"/>
</dbReference>
<sequence length="384" mass="44327">MSLNLPYTSQSSPFPVGFRFAQFDDEIILHYLAPKIADKQLSFNIIEEVNVYQYDPQTLSEQYTAQGEEKWYFLSTRDKVNKNGGSNKKRTTGDFGFWRITDSPHPINSEGLQIGSKTTLVYFRGKSSDAKKTNWIMHEFEAKSSPDAKVDDIVICRIYERKACSTKKRARVEETVAQPQPMNQIPNNNSDNNYPYAQEESASFMQPHQDLAPYGHISNSSHNMHQQIIYNMVQQPRPLNLAAYTPQSNSSDNNNMHQQIIYNMVQQPRPLNLAAYTPQSNSSDNNNMHQQIIYNMVQQPRPLNLAAYTPQTNSSDNNNMHQQIIYNMVQPRPLDQAAYTPQSNSSDNMHQQIIYDNQIERHPHEHMVQPVIMNQNYVTIKFSR</sequence>
<comment type="caution">
    <text evidence="6">The sequence shown here is derived from an EMBL/GenBank/DDBJ whole genome shotgun (WGS) entry which is preliminary data.</text>
</comment>
<evidence type="ECO:0000256" key="3">
    <source>
        <dbReference type="ARBA" id="ARBA00023163"/>
    </source>
</evidence>
<organism evidence="6 7">
    <name type="scientific">Senna tora</name>
    <dbReference type="NCBI Taxonomy" id="362788"/>
    <lineage>
        <taxon>Eukaryota</taxon>
        <taxon>Viridiplantae</taxon>
        <taxon>Streptophyta</taxon>
        <taxon>Embryophyta</taxon>
        <taxon>Tracheophyta</taxon>
        <taxon>Spermatophyta</taxon>
        <taxon>Magnoliopsida</taxon>
        <taxon>eudicotyledons</taxon>
        <taxon>Gunneridae</taxon>
        <taxon>Pentapetalae</taxon>
        <taxon>rosids</taxon>
        <taxon>fabids</taxon>
        <taxon>Fabales</taxon>
        <taxon>Fabaceae</taxon>
        <taxon>Caesalpinioideae</taxon>
        <taxon>Cassia clade</taxon>
        <taxon>Senna</taxon>
    </lineage>
</organism>
<dbReference type="InterPro" id="IPR036093">
    <property type="entry name" value="NAC_dom_sf"/>
</dbReference>
<keyword evidence="1" id="KW-0805">Transcription regulation</keyword>
<keyword evidence="2" id="KW-0238">DNA-binding</keyword>
<evidence type="ECO:0000256" key="1">
    <source>
        <dbReference type="ARBA" id="ARBA00023015"/>
    </source>
</evidence>
<evidence type="ECO:0000313" key="7">
    <source>
        <dbReference type="Proteomes" id="UP000634136"/>
    </source>
</evidence>
<dbReference type="PANTHER" id="PTHR31719">
    <property type="entry name" value="NAC TRANSCRIPTION FACTOR 56"/>
    <property type="match status" value="1"/>
</dbReference>
<gene>
    <name evidence="6" type="ORF">G2W53_032648</name>
</gene>
<evidence type="ECO:0000256" key="4">
    <source>
        <dbReference type="ARBA" id="ARBA00023242"/>
    </source>
</evidence>
<dbReference type="Pfam" id="PF02365">
    <property type="entry name" value="NAM"/>
    <property type="match status" value="1"/>
</dbReference>
<feature type="domain" description="NAC" evidence="5">
    <location>
        <begin position="14"/>
        <end position="161"/>
    </location>
</feature>
<reference evidence="6" key="1">
    <citation type="submission" date="2020-09" db="EMBL/GenBank/DDBJ databases">
        <title>Genome-Enabled Discovery of Anthraquinone Biosynthesis in Senna tora.</title>
        <authorList>
            <person name="Kang S.-H."/>
            <person name="Pandey R.P."/>
            <person name="Lee C.-M."/>
            <person name="Sim J.-S."/>
            <person name="Jeong J.-T."/>
            <person name="Choi B.-S."/>
            <person name="Jung M."/>
            <person name="Ginzburg D."/>
            <person name="Zhao K."/>
            <person name="Won S.Y."/>
            <person name="Oh T.-J."/>
            <person name="Yu Y."/>
            <person name="Kim N.-H."/>
            <person name="Lee O.R."/>
            <person name="Lee T.-H."/>
            <person name="Bashyal P."/>
            <person name="Kim T.-S."/>
            <person name="Lee W.-H."/>
            <person name="Kawkins C."/>
            <person name="Kim C.-K."/>
            <person name="Kim J.S."/>
            <person name="Ahn B.O."/>
            <person name="Rhee S.Y."/>
            <person name="Sohng J.K."/>
        </authorList>
    </citation>
    <scope>NUCLEOTIDE SEQUENCE</scope>
    <source>
        <tissue evidence="6">Leaf</tissue>
    </source>
</reference>
<dbReference type="PROSITE" id="PS51005">
    <property type="entry name" value="NAC"/>
    <property type="match status" value="1"/>
</dbReference>
<keyword evidence="4" id="KW-0539">Nucleus</keyword>
<accession>A0A834W754</accession>
<evidence type="ECO:0000256" key="2">
    <source>
        <dbReference type="ARBA" id="ARBA00023125"/>
    </source>
</evidence>
<dbReference type="GO" id="GO:0003677">
    <property type="term" value="F:DNA binding"/>
    <property type="evidence" value="ECO:0007669"/>
    <property type="project" value="UniProtKB-KW"/>
</dbReference>
<name>A0A834W754_9FABA</name>
<dbReference type="Gene3D" id="2.170.150.80">
    <property type="entry name" value="NAC domain"/>
    <property type="match status" value="1"/>
</dbReference>
<dbReference type="PANTHER" id="PTHR31719:SF94">
    <property type="entry name" value="PROTEIN ATAF2"/>
    <property type="match status" value="1"/>
</dbReference>
<dbReference type="GO" id="GO:0006355">
    <property type="term" value="P:regulation of DNA-templated transcription"/>
    <property type="evidence" value="ECO:0007669"/>
    <property type="project" value="InterPro"/>
</dbReference>
<evidence type="ECO:0000259" key="5">
    <source>
        <dbReference type="PROSITE" id="PS51005"/>
    </source>
</evidence>
<proteinExistence type="predicted"/>
<keyword evidence="3" id="KW-0804">Transcription</keyword>
<dbReference type="Proteomes" id="UP000634136">
    <property type="component" value="Unassembled WGS sequence"/>
</dbReference>
<dbReference type="AlphaFoldDB" id="A0A834W754"/>
<evidence type="ECO:0000313" key="6">
    <source>
        <dbReference type="EMBL" id="KAF7811672.1"/>
    </source>
</evidence>